<proteinExistence type="predicted"/>
<sequence>MACPSNSITYNDTLCACAPGYVLNLVAKSCNLFDADSTITTDSGVDYYAFRLPETLSGFDNIKKFTQSQAVFLEATLVMLLSWLLFCFFLRFMTLGDGRGVWFKLRWFISRLDVCFATRHWLDDKKVVTKRKTELGGAFSIASWILFIGLFAA</sequence>
<keyword evidence="1" id="KW-0812">Transmembrane</keyword>
<accession>A0A9D4XYK8</accession>
<gene>
    <name evidence="2" type="ORF">KIW84_033447</name>
</gene>
<keyword evidence="3" id="KW-1185">Reference proteome</keyword>
<dbReference type="Proteomes" id="UP001058974">
    <property type="component" value="Chromosome 3"/>
</dbReference>
<name>A0A9D4XYK8_PEA</name>
<organism evidence="2 3">
    <name type="scientific">Pisum sativum</name>
    <name type="common">Garden pea</name>
    <name type="synonym">Lathyrus oleraceus</name>
    <dbReference type="NCBI Taxonomy" id="3888"/>
    <lineage>
        <taxon>Eukaryota</taxon>
        <taxon>Viridiplantae</taxon>
        <taxon>Streptophyta</taxon>
        <taxon>Embryophyta</taxon>
        <taxon>Tracheophyta</taxon>
        <taxon>Spermatophyta</taxon>
        <taxon>Magnoliopsida</taxon>
        <taxon>eudicotyledons</taxon>
        <taxon>Gunneridae</taxon>
        <taxon>Pentapetalae</taxon>
        <taxon>rosids</taxon>
        <taxon>fabids</taxon>
        <taxon>Fabales</taxon>
        <taxon>Fabaceae</taxon>
        <taxon>Papilionoideae</taxon>
        <taxon>50 kb inversion clade</taxon>
        <taxon>NPAAA clade</taxon>
        <taxon>Hologalegina</taxon>
        <taxon>IRL clade</taxon>
        <taxon>Fabeae</taxon>
        <taxon>Lathyrus</taxon>
    </lineage>
</organism>
<comment type="caution">
    <text evidence="2">The sequence shown here is derived from an EMBL/GenBank/DDBJ whole genome shotgun (WGS) entry which is preliminary data.</text>
</comment>
<dbReference type="Gramene" id="Psat03G0344700-T2">
    <property type="protein sequence ID" value="KAI5428464.1"/>
    <property type="gene ID" value="KIW84_033447"/>
</dbReference>
<evidence type="ECO:0000256" key="1">
    <source>
        <dbReference type="SAM" id="Phobius"/>
    </source>
</evidence>
<feature type="transmembrane region" description="Helical" evidence="1">
    <location>
        <begin position="134"/>
        <end position="152"/>
    </location>
</feature>
<keyword evidence="1" id="KW-1133">Transmembrane helix</keyword>
<dbReference type="AlphaFoldDB" id="A0A9D4XYK8"/>
<evidence type="ECO:0000313" key="2">
    <source>
        <dbReference type="EMBL" id="KAI5428464.1"/>
    </source>
</evidence>
<dbReference type="PANTHER" id="PTHR37254:SF1">
    <property type="entry name" value="OS01G0100500 PROTEIN"/>
    <property type="match status" value="1"/>
</dbReference>
<reference evidence="2 3" key="1">
    <citation type="journal article" date="2022" name="Nat. Genet.">
        <title>Improved pea reference genome and pan-genome highlight genomic features and evolutionary characteristics.</title>
        <authorList>
            <person name="Yang T."/>
            <person name="Liu R."/>
            <person name="Luo Y."/>
            <person name="Hu S."/>
            <person name="Wang D."/>
            <person name="Wang C."/>
            <person name="Pandey M.K."/>
            <person name="Ge S."/>
            <person name="Xu Q."/>
            <person name="Li N."/>
            <person name="Li G."/>
            <person name="Huang Y."/>
            <person name="Saxena R.K."/>
            <person name="Ji Y."/>
            <person name="Li M."/>
            <person name="Yan X."/>
            <person name="He Y."/>
            <person name="Liu Y."/>
            <person name="Wang X."/>
            <person name="Xiang C."/>
            <person name="Varshney R.K."/>
            <person name="Ding H."/>
            <person name="Gao S."/>
            <person name="Zong X."/>
        </authorList>
    </citation>
    <scope>NUCLEOTIDE SEQUENCE [LARGE SCALE GENOMIC DNA]</scope>
    <source>
        <strain evidence="2 3">cv. Zhongwan 6</strain>
    </source>
</reference>
<protein>
    <submittedName>
        <fullName evidence="2">Uncharacterized protein</fullName>
    </submittedName>
</protein>
<keyword evidence="1" id="KW-0472">Membrane</keyword>
<feature type="transmembrane region" description="Helical" evidence="1">
    <location>
        <begin position="71"/>
        <end position="93"/>
    </location>
</feature>
<evidence type="ECO:0000313" key="3">
    <source>
        <dbReference type="Proteomes" id="UP001058974"/>
    </source>
</evidence>
<dbReference type="PANTHER" id="PTHR37254">
    <property type="entry name" value="OS01G0100500 PROTEIN"/>
    <property type="match status" value="1"/>
</dbReference>
<dbReference type="EMBL" id="JAMSHJ010000003">
    <property type="protein sequence ID" value="KAI5428464.1"/>
    <property type="molecule type" value="Genomic_DNA"/>
</dbReference>